<feature type="region of interest" description="Disordered" evidence="1">
    <location>
        <begin position="345"/>
        <end position="374"/>
    </location>
</feature>
<evidence type="ECO:0000256" key="1">
    <source>
        <dbReference type="SAM" id="MobiDB-lite"/>
    </source>
</evidence>
<gene>
    <name evidence="2" type="ORF">YYC_01101</name>
</gene>
<organism evidence="2 3">
    <name type="scientific">Plasmodium yoelii 17X</name>
    <dbReference type="NCBI Taxonomy" id="1323249"/>
    <lineage>
        <taxon>Eukaryota</taxon>
        <taxon>Sar</taxon>
        <taxon>Alveolata</taxon>
        <taxon>Apicomplexa</taxon>
        <taxon>Aconoidasida</taxon>
        <taxon>Haemosporida</taxon>
        <taxon>Plasmodiidae</taxon>
        <taxon>Plasmodium</taxon>
        <taxon>Plasmodium (Vinckeia)</taxon>
    </lineage>
</organism>
<feature type="compositionally biased region" description="Polar residues" evidence="1">
    <location>
        <begin position="280"/>
        <end position="289"/>
    </location>
</feature>
<reference evidence="2 3" key="1">
    <citation type="submission" date="2013-11" db="EMBL/GenBank/DDBJ databases">
        <title>The Genome Sequence of Plasmodium yoelii 17X.</title>
        <authorList>
            <consortium name="The Broad Institute Genomics Platform"/>
            <consortium name="The Broad Institute Genome Sequencing Center for Infectious Disease"/>
            <person name="Neafsey D."/>
            <person name="Adams J."/>
            <person name="Walker B."/>
            <person name="Young S.K."/>
            <person name="Zeng Q."/>
            <person name="Gargeya S."/>
            <person name="Fitzgerald M."/>
            <person name="Haas B."/>
            <person name="Abouelleil A."/>
            <person name="Alvarado L."/>
            <person name="Chapman S.B."/>
            <person name="Gainer-Dewar J."/>
            <person name="Goldberg J."/>
            <person name="Griggs A."/>
            <person name="Gujja S."/>
            <person name="Hansen M."/>
            <person name="Howarth C."/>
            <person name="Imamovic A."/>
            <person name="Ireland A."/>
            <person name="Larimer J."/>
            <person name="McCowan C."/>
            <person name="Murphy C."/>
            <person name="Pearson M."/>
            <person name="Poon T.W."/>
            <person name="Priest M."/>
            <person name="Roberts A."/>
            <person name="Saif S."/>
            <person name="Shea T."/>
            <person name="Sykes S."/>
            <person name="Wortman J."/>
            <person name="Nusbaum C."/>
            <person name="Birren B."/>
        </authorList>
    </citation>
    <scope>NUCLEOTIDE SEQUENCE [LARGE SCALE GENOMIC DNA]</scope>
    <source>
        <strain evidence="2 3">17X</strain>
    </source>
</reference>
<evidence type="ECO:0000313" key="3">
    <source>
        <dbReference type="Proteomes" id="UP000018538"/>
    </source>
</evidence>
<dbReference type="EMBL" id="KI635731">
    <property type="protein sequence ID" value="ETB62544.1"/>
    <property type="molecule type" value="Genomic_DNA"/>
</dbReference>
<name>V7PSH6_PLAYE</name>
<feature type="compositionally biased region" description="Low complexity" evidence="1">
    <location>
        <begin position="227"/>
        <end position="243"/>
    </location>
</feature>
<feature type="region of interest" description="Disordered" evidence="1">
    <location>
        <begin position="225"/>
        <end position="289"/>
    </location>
</feature>
<feature type="compositionally biased region" description="Basic residues" evidence="1">
    <location>
        <begin position="348"/>
        <end position="368"/>
    </location>
</feature>
<evidence type="ECO:0000313" key="2">
    <source>
        <dbReference type="EMBL" id="ETB62544.1"/>
    </source>
</evidence>
<dbReference type="OrthoDB" id="372218at2759"/>
<dbReference type="AlphaFoldDB" id="V7PSH6"/>
<feature type="compositionally biased region" description="Basic and acidic residues" evidence="1">
    <location>
        <begin position="248"/>
        <end position="260"/>
    </location>
</feature>
<sequence>MINVISYRFKKKPPNLKHDLEENKEGWDEFIKYMESLKKSTTDSFENGGYCSDVYIENYVGYKNPLDEDIDDIIKIRKWNDNMEFCIHPICKESPSDIDNCSVESDNVFNFDKYKIIENNIYSNNANTKRAKIRDKDNNYIDTENDDIKELMKKKKKYINGFNKRNNKKMYDNTYKNYLYMKTGMNNIISDDEDHLGNNKMGVSESLMKLRENFVEKKNDISKSRLNNQNINNNIHDNGNNDNLSYSENEKAMKNVSHYDKKNRKYNKKRYMTKRKNLNNDKPSSKYNSKNTLIYYNEDNDKNFDSSGDSDISHENKMNAYNRTLNNNDSINNNYHVYSTLVNNGYSKNKHIRNSSNGKNKKGKNKKQKSTDKTELDGTYAYNYAYINSNDESMVSISREGIHDTIMNLDEEANKYNFSNFM</sequence>
<feature type="compositionally biased region" description="Basic residues" evidence="1">
    <location>
        <begin position="261"/>
        <end position="277"/>
    </location>
</feature>
<protein>
    <submittedName>
        <fullName evidence="2">Uncharacterized protein</fullName>
    </submittedName>
</protein>
<keyword evidence="3" id="KW-1185">Reference proteome</keyword>
<accession>V7PSH6</accession>
<proteinExistence type="predicted"/>
<dbReference type="Proteomes" id="UP000018538">
    <property type="component" value="Unassembled WGS sequence"/>
</dbReference>